<protein>
    <recommendedName>
        <fullName evidence="4">DUF3019 domain-containing protein</fullName>
    </recommendedName>
</protein>
<dbReference type="Pfam" id="PF11456">
    <property type="entry name" value="DUF3019"/>
    <property type="match status" value="1"/>
</dbReference>
<comment type="caution">
    <text evidence="2">The sequence shown here is derived from an EMBL/GenBank/DDBJ whole genome shotgun (WGS) entry which is preliminary data.</text>
</comment>
<feature type="chain" id="PRO_5001907047" description="DUF3019 domain-containing protein" evidence="1">
    <location>
        <begin position="28"/>
        <end position="143"/>
    </location>
</feature>
<keyword evidence="1" id="KW-0732">Signal</keyword>
<reference evidence="2 3" key="1">
    <citation type="submission" date="2014-06" db="EMBL/GenBank/DDBJ databases">
        <title>Shewanella sp. YQH10.</title>
        <authorList>
            <person name="Liu Y."/>
            <person name="Zeng R."/>
        </authorList>
    </citation>
    <scope>NUCLEOTIDE SEQUENCE [LARGE SCALE GENOMIC DNA]</scope>
    <source>
        <strain evidence="2 3">YQH10</strain>
    </source>
</reference>
<gene>
    <name evidence="2" type="ORF">HR45_12900</name>
</gene>
<sequence>MNSNVTRYQRFALSLLLLLSITSKVFANAENEMAAEGLPHVSITPQLCIIKSDDERCRTEVAIHWENVSGVVCIEADSDSFHAWCASSTEQQSHTFTLDTDTDVHFVLKDKASGQLLAGIDFKTTLVAKQPLRRRYRNPWSLF</sequence>
<evidence type="ECO:0000313" key="2">
    <source>
        <dbReference type="EMBL" id="KFZ36943.1"/>
    </source>
</evidence>
<dbReference type="eggNOG" id="ENOG503230F">
    <property type="taxonomic scope" value="Bacteria"/>
</dbReference>
<name>A0A094LP75_9GAMM</name>
<dbReference type="EMBL" id="JPEO01000010">
    <property type="protein sequence ID" value="KFZ36943.1"/>
    <property type="molecule type" value="Genomic_DNA"/>
</dbReference>
<dbReference type="Proteomes" id="UP000029264">
    <property type="component" value="Unassembled WGS sequence"/>
</dbReference>
<dbReference type="STRING" id="1515746.HR45_12900"/>
<keyword evidence="3" id="KW-1185">Reference proteome</keyword>
<evidence type="ECO:0008006" key="4">
    <source>
        <dbReference type="Google" id="ProtNLM"/>
    </source>
</evidence>
<dbReference type="InterPro" id="IPR021559">
    <property type="entry name" value="DUF3019"/>
</dbReference>
<evidence type="ECO:0000256" key="1">
    <source>
        <dbReference type="SAM" id="SignalP"/>
    </source>
</evidence>
<evidence type="ECO:0000313" key="3">
    <source>
        <dbReference type="Proteomes" id="UP000029264"/>
    </source>
</evidence>
<accession>A0A094LP75</accession>
<organism evidence="2 3">
    <name type="scientific">Shewanella mangrovi</name>
    <dbReference type="NCBI Taxonomy" id="1515746"/>
    <lineage>
        <taxon>Bacteria</taxon>
        <taxon>Pseudomonadati</taxon>
        <taxon>Pseudomonadota</taxon>
        <taxon>Gammaproteobacteria</taxon>
        <taxon>Alteromonadales</taxon>
        <taxon>Shewanellaceae</taxon>
        <taxon>Shewanella</taxon>
    </lineage>
</organism>
<dbReference type="AlphaFoldDB" id="A0A094LP75"/>
<feature type="signal peptide" evidence="1">
    <location>
        <begin position="1"/>
        <end position="27"/>
    </location>
</feature>
<proteinExistence type="predicted"/>